<feature type="compositionally biased region" description="Low complexity" evidence="1">
    <location>
        <begin position="51"/>
        <end position="61"/>
    </location>
</feature>
<sequence>MVQQSGRTLASAPVTVATGDVSLSIEGSPKTRRRRHGELAGARGATRPDSDSGSGRSGDAPAIHEARASQVAPAAIRARVLRRVRTTL</sequence>
<reference evidence="2" key="1">
    <citation type="submission" date="2018-12" db="EMBL/GenBank/DDBJ databases">
        <authorList>
            <person name="Jadhav K."/>
            <person name="Kushwaha B."/>
            <person name="Jadhav I."/>
        </authorList>
    </citation>
    <scope>NUCLEOTIDE SEQUENCE [LARGE SCALE GENOMIC DNA]</scope>
    <source>
        <strain evidence="2">SBS 10</strain>
    </source>
</reference>
<protein>
    <submittedName>
        <fullName evidence="2">Uncharacterized protein</fullName>
    </submittedName>
</protein>
<evidence type="ECO:0000256" key="1">
    <source>
        <dbReference type="SAM" id="MobiDB-lite"/>
    </source>
</evidence>
<accession>A0A3S0QFI2</accession>
<proteinExistence type="predicted"/>
<organism evidence="2">
    <name type="scientific">Billgrantia gudaonensis</name>
    <dbReference type="NCBI Taxonomy" id="376427"/>
    <lineage>
        <taxon>Bacteria</taxon>
        <taxon>Pseudomonadati</taxon>
        <taxon>Pseudomonadota</taxon>
        <taxon>Gammaproteobacteria</taxon>
        <taxon>Oceanospirillales</taxon>
        <taxon>Halomonadaceae</taxon>
        <taxon>Billgrantia</taxon>
    </lineage>
</organism>
<evidence type="ECO:0000313" key="2">
    <source>
        <dbReference type="EMBL" id="RUA21936.1"/>
    </source>
</evidence>
<feature type="region of interest" description="Disordered" evidence="1">
    <location>
        <begin position="1"/>
        <end position="70"/>
    </location>
</feature>
<name>A0A3S0QFI2_9GAMM</name>
<dbReference type="EMBL" id="RXHI01000029">
    <property type="protein sequence ID" value="RUA21936.1"/>
    <property type="molecule type" value="Genomic_DNA"/>
</dbReference>
<comment type="caution">
    <text evidence="2">The sequence shown here is derived from an EMBL/GenBank/DDBJ whole genome shotgun (WGS) entry which is preliminary data.</text>
</comment>
<dbReference type="AlphaFoldDB" id="A0A3S0QFI2"/>
<gene>
    <name evidence="2" type="ORF">DSL92_08750</name>
</gene>